<feature type="domain" description="Radical SAM core" evidence="5">
    <location>
        <begin position="11"/>
        <end position="210"/>
    </location>
</feature>
<dbReference type="AlphaFoldDB" id="A0A2P8D950"/>
<dbReference type="InterPro" id="IPR058240">
    <property type="entry name" value="rSAM_sf"/>
</dbReference>
<dbReference type="InterPro" id="IPR050377">
    <property type="entry name" value="Radical_SAM_PqqE_MftC-like"/>
</dbReference>
<protein>
    <submittedName>
        <fullName evidence="6">4Fe-4S single cluster protein</fullName>
    </submittedName>
</protein>
<keyword evidence="4" id="KW-0411">Iron-sulfur</keyword>
<reference evidence="6 7" key="1">
    <citation type="submission" date="2018-03" db="EMBL/GenBank/DDBJ databases">
        <title>Genomic Encyclopedia of Archaeal and Bacterial Type Strains, Phase II (KMG-II): from individual species to whole genera.</title>
        <authorList>
            <person name="Goeker M."/>
        </authorList>
    </citation>
    <scope>NUCLEOTIDE SEQUENCE [LARGE SCALE GENOMIC DNA]</scope>
    <source>
        <strain evidence="6 7">DSM 45312</strain>
    </source>
</reference>
<name>A0A2P8D950_9ACTN</name>
<dbReference type="Pfam" id="PF04055">
    <property type="entry name" value="Radical_SAM"/>
    <property type="match status" value="1"/>
</dbReference>
<dbReference type="SFLD" id="SFLDS00029">
    <property type="entry name" value="Radical_SAM"/>
    <property type="match status" value="1"/>
</dbReference>
<dbReference type="SUPFAM" id="SSF102114">
    <property type="entry name" value="Radical SAM enzymes"/>
    <property type="match status" value="1"/>
</dbReference>
<dbReference type="InterPro" id="IPR013785">
    <property type="entry name" value="Aldolase_TIM"/>
</dbReference>
<dbReference type="Proteomes" id="UP000240542">
    <property type="component" value="Unassembled WGS sequence"/>
</dbReference>
<dbReference type="Gene3D" id="3.20.20.70">
    <property type="entry name" value="Aldolase class I"/>
    <property type="match status" value="1"/>
</dbReference>
<dbReference type="GO" id="GO:0046872">
    <property type="term" value="F:metal ion binding"/>
    <property type="evidence" value="ECO:0007669"/>
    <property type="project" value="UniProtKB-KW"/>
</dbReference>
<evidence type="ECO:0000313" key="7">
    <source>
        <dbReference type="Proteomes" id="UP000240542"/>
    </source>
</evidence>
<evidence type="ECO:0000313" key="6">
    <source>
        <dbReference type="EMBL" id="PSK93746.1"/>
    </source>
</evidence>
<sequence>MTAISLETTATPPLDMLWLEITTKCQLNCVHCYNNSGPEGTHGTLSLNDWAQILDDAARAGISSIQFIGGEVTLHPDLEQLVYHAVAVGIAHIEVYSNLVRVTERHWAAFSRPGVRLATSWYSDDPEEHRRITARPTYTRTLSNIAEARRRGIPVRAAIPRVYDAQRVRAARDVLVNLGVPRIGDDDVRGLGRGATGCGGRDMGQLCGGCGNGGMAVLSTGTVTPCTLARWLEVAHVGDAPLPDIYYGPAMRKAAGEIETAAGASTGFCQPRRCEPSECAPDQ</sequence>
<keyword evidence="2" id="KW-0479">Metal-binding</keyword>
<evidence type="ECO:0000256" key="3">
    <source>
        <dbReference type="ARBA" id="ARBA00023004"/>
    </source>
</evidence>
<dbReference type="CDD" id="cd01335">
    <property type="entry name" value="Radical_SAM"/>
    <property type="match status" value="1"/>
</dbReference>
<organism evidence="6 7">
    <name type="scientific">Murinocardiopsis flavida</name>
    <dbReference type="NCBI Taxonomy" id="645275"/>
    <lineage>
        <taxon>Bacteria</taxon>
        <taxon>Bacillati</taxon>
        <taxon>Actinomycetota</taxon>
        <taxon>Actinomycetes</taxon>
        <taxon>Streptosporangiales</taxon>
        <taxon>Nocardiopsidaceae</taxon>
        <taxon>Murinocardiopsis</taxon>
    </lineage>
</organism>
<dbReference type="InterPro" id="IPR007197">
    <property type="entry name" value="rSAM"/>
</dbReference>
<comment type="caution">
    <text evidence="6">The sequence shown here is derived from an EMBL/GenBank/DDBJ whole genome shotgun (WGS) entry which is preliminary data.</text>
</comment>
<dbReference type="RefSeq" id="WP_106585007.1">
    <property type="nucleotide sequence ID" value="NZ_PYGA01000016.1"/>
</dbReference>
<evidence type="ECO:0000259" key="5">
    <source>
        <dbReference type="PROSITE" id="PS51918"/>
    </source>
</evidence>
<dbReference type="SFLD" id="SFLDG01067">
    <property type="entry name" value="SPASM/twitch_domain_containing"/>
    <property type="match status" value="1"/>
</dbReference>
<dbReference type="EMBL" id="PYGA01000016">
    <property type="protein sequence ID" value="PSK93746.1"/>
    <property type="molecule type" value="Genomic_DNA"/>
</dbReference>
<dbReference type="GO" id="GO:0003824">
    <property type="term" value="F:catalytic activity"/>
    <property type="evidence" value="ECO:0007669"/>
    <property type="project" value="InterPro"/>
</dbReference>
<accession>A0A2P8D950</accession>
<evidence type="ECO:0000256" key="4">
    <source>
        <dbReference type="ARBA" id="ARBA00023014"/>
    </source>
</evidence>
<gene>
    <name evidence="6" type="ORF">CLV63_116153</name>
</gene>
<dbReference type="PROSITE" id="PS51918">
    <property type="entry name" value="RADICAL_SAM"/>
    <property type="match status" value="1"/>
</dbReference>
<keyword evidence="7" id="KW-1185">Reference proteome</keyword>
<evidence type="ECO:0000256" key="2">
    <source>
        <dbReference type="ARBA" id="ARBA00022723"/>
    </source>
</evidence>
<proteinExistence type="predicted"/>
<keyword evidence="3" id="KW-0408">Iron</keyword>
<dbReference type="CDD" id="cd21109">
    <property type="entry name" value="SPASM"/>
    <property type="match status" value="1"/>
</dbReference>
<dbReference type="PANTHER" id="PTHR11228">
    <property type="entry name" value="RADICAL SAM DOMAIN PROTEIN"/>
    <property type="match status" value="1"/>
</dbReference>
<dbReference type="OrthoDB" id="9782387at2"/>
<keyword evidence="1" id="KW-0949">S-adenosyl-L-methionine</keyword>
<evidence type="ECO:0000256" key="1">
    <source>
        <dbReference type="ARBA" id="ARBA00022691"/>
    </source>
</evidence>
<dbReference type="GO" id="GO:0051536">
    <property type="term" value="F:iron-sulfur cluster binding"/>
    <property type="evidence" value="ECO:0007669"/>
    <property type="project" value="UniProtKB-KW"/>
</dbReference>
<dbReference type="PANTHER" id="PTHR11228:SF7">
    <property type="entry name" value="PQQA PEPTIDE CYCLASE"/>
    <property type="match status" value="1"/>
</dbReference>